<dbReference type="InterPro" id="IPR007060">
    <property type="entry name" value="FtsL/DivIC"/>
</dbReference>
<evidence type="ECO:0000313" key="9">
    <source>
        <dbReference type="EMBL" id="ANU27893.1"/>
    </source>
</evidence>
<evidence type="ECO:0000256" key="7">
    <source>
        <dbReference type="HAMAP-Rule" id="MF_00910"/>
    </source>
</evidence>
<evidence type="ECO:0000313" key="10">
    <source>
        <dbReference type="Proteomes" id="UP000053354"/>
    </source>
</evidence>
<gene>
    <name evidence="7" type="primary">ftsL</name>
    <name evidence="9" type="ORF">I858_012945</name>
</gene>
<name>A0A1B1S3Y4_9BACL</name>
<reference evidence="9" key="1">
    <citation type="submission" date="2016-10" db="EMBL/GenBank/DDBJ databases">
        <authorList>
            <person name="See-Too W.S."/>
        </authorList>
    </citation>
    <scope>NUCLEOTIDE SEQUENCE</scope>
    <source>
        <strain evidence="9">L10.15</strain>
    </source>
</reference>
<proteinExistence type="inferred from homology"/>
<evidence type="ECO:0000256" key="3">
    <source>
        <dbReference type="ARBA" id="ARBA00022692"/>
    </source>
</evidence>
<dbReference type="Proteomes" id="UP000053354">
    <property type="component" value="Chromosome"/>
</dbReference>
<evidence type="ECO:0000256" key="4">
    <source>
        <dbReference type="ARBA" id="ARBA00022989"/>
    </source>
</evidence>
<organism evidence="9 10">
    <name type="scientific">Planococcus versutus</name>
    <dbReference type="NCBI Taxonomy" id="1302659"/>
    <lineage>
        <taxon>Bacteria</taxon>
        <taxon>Bacillati</taxon>
        <taxon>Bacillota</taxon>
        <taxon>Bacilli</taxon>
        <taxon>Bacillales</taxon>
        <taxon>Caryophanaceae</taxon>
        <taxon>Planococcus</taxon>
    </lineage>
</organism>
<dbReference type="GO" id="GO:0043093">
    <property type="term" value="P:FtsZ-dependent cytokinesis"/>
    <property type="evidence" value="ECO:0007669"/>
    <property type="project" value="UniProtKB-UniRule"/>
</dbReference>
<dbReference type="AlphaFoldDB" id="A0A1B1S3Y4"/>
<dbReference type="RefSeq" id="WP_049693351.1">
    <property type="nucleotide sequence ID" value="NZ_CP016540.2"/>
</dbReference>
<dbReference type="Pfam" id="PF04977">
    <property type="entry name" value="DivIC"/>
    <property type="match status" value="1"/>
</dbReference>
<keyword evidence="1 7" id="KW-1003">Cell membrane</keyword>
<comment type="similarity">
    <text evidence="7">Belongs to the FtsL family.</text>
</comment>
<dbReference type="GO" id="GO:0005886">
    <property type="term" value="C:plasma membrane"/>
    <property type="evidence" value="ECO:0007669"/>
    <property type="project" value="UniProtKB-SubCell"/>
</dbReference>
<dbReference type="InterPro" id="IPR011922">
    <property type="entry name" value="Cell_div_FtsL"/>
</dbReference>
<evidence type="ECO:0000256" key="1">
    <source>
        <dbReference type="ARBA" id="ARBA00022475"/>
    </source>
</evidence>
<evidence type="ECO:0000256" key="5">
    <source>
        <dbReference type="ARBA" id="ARBA00023136"/>
    </source>
</evidence>
<evidence type="ECO:0000256" key="2">
    <source>
        <dbReference type="ARBA" id="ARBA00022618"/>
    </source>
</evidence>
<sequence length="119" mass="13248">MALNARTEAYIQQPAVPQKASQQLKKKKNVVTKGEKILYSAFVAVCILCALLVLHNQSTIQASTQEIQTIERSVNETVKQNTDLSVQVSELSSYQRIWSKAKELGLKLNDHNVKVVPGQ</sequence>
<comment type="function">
    <text evidence="7">Essential cell division protein.</text>
</comment>
<keyword evidence="5 7" id="KW-0472">Membrane</keyword>
<accession>A0A1B1S3Y4</accession>
<comment type="subcellular location">
    <subcellularLocation>
        <location evidence="7">Cell membrane</location>
        <topology evidence="7">Single-pass type II membrane protein</topology>
    </subcellularLocation>
    <text evidence="7">Localizes to the division septum where it forms a ring structure.</text>
</comment>
<dbReference type="GO" id="GO:0032153">
    <property type="term" value="C:cell division site"/>
    <property type="evidence" value="ECO:0007669"/>
    <property type="project" value="UniProtKB-UniRule"/>
</dbReference>
<dbReference type="NCBIfam" id="TIGR02209">
    <property type="entry name" value="ftsL_broad"/>
    <property type="match status" value="1"/>
</dbReference>
<dbReference type="EMBL" id="CP016540">
    <property type="protein sequence ID" value="ANU27893.1"/>
    <property type="molecule type" value="Genomic_DNA"/>
</dbReference>
<evidence type="ECO:0000256" key="6">
    <source>
        <dbReference type="ARBA" id="ARBA00023306"/>
    </source>
</evidence>
<protein>
    <recommendedName>
        <fullName evidence="7 8">Cell division protein FtsL</fullName>
    </recommendedName>
</protein>
<keyword evidence="2 7" id="KW-0132">Cell division</keyword>
<keyword evidence="4 7" id="KW-1133">Transmembrane helix</keyword>
<keyword evidence="10" id="KW-1185">Reference proteome</keyword>
<dbReference type="STRING" id="1302659.I858_012945"/>
<evidence type="ECO:0000256" key="8">
    <source>
        <dbReference type="NCBIfam" id="TIGR02209"/>
    </source>
</evidence>
<keyword evidence="3 7" id="KW-0812">Transmembrane</keyword>
<feature type="transmembrane region" description="Helical" evidence="7">
    <location>
        <begin position="37"/>
        <end position="55"/>
    </location>
</feature>
<dbReference type="HAMAP" id="MF_00910">
    <property type="entry name" value="FtsL"/>
    <property type="match status" value="1"/>
</dbReference>
<dbReference type="KEGG" id="pll:I858_012945"/>
<keyword evidence="6 7" id="KW-0131">Cell cycle</keyword>
<dbReference type="OrthoDB" id="14664at2"/>